<name>A0A9X0WEM0_9GAMM</name>
<dbReference type="NCBIfam" id="TIGR00296">
    <property type="entry name" value="TIGR00296 family protein"/>
    <property type="match status" value="1"/>
</dbReference>
<dbReference type="InterPro" id="IPR036071">
    <property type="entry name" value="AMMECR1_dom_sf"/>
</dbReference>
<evidence type="ECO:0000259" key="1">
    <source>
        <dbReference type="PROSITE" id="PS51112"/>
    </source>
</evidence>
<dbReference type="PROSITE" id="PS51112">
    <property type="entry name" value="AMMECR1"/>
    <property type="match status" value="1"/>
</dbReference>
<evidence type="ECO:0000313" key="3">
    <source>
        <dbReference type="Proteomes" id="UP001138802"/>
    </source>
</evidence>
<sequence length="224" mass="24670">MVPMPSTDPVPGVGDRESQRTRLLAVAAQSIMQGLSWARPLVPDLADYPLTLQAQRATFVTLKRADMLRGCIGVLEPKRSLVDDIAQNAYRAAFEDPRFAPLERHELCELTIEISVLSLPERLQAASEADLIAQLRPGVDGLILEDQGQRATFLPAVWSQLPDPKIFLSQLRRKARLPENAWSPSLRVSRYTTETFGAAFAAIPEQAVTRALAQPLAAVDVPRP</sequence>
<dbReference type="InterPro" id="IPR027623">
    <property type="entry name" value="AmmeMemoSam_A"/>
</dbReference>
<dbReference type="InterPro" id="IPR002733">
    <property type="entry name" value="AMMECR1_domain"/>
</dbReference>
<organism evidence="2 3">
    <name type="scientific">Thiocapsa imhoffii</name>
    <dbReference type="NCBI Taxonomy" id="382777"/>
    <lineage>
        <taxon>Bacteria</taxon>
        <taxon>Pseudomonadati</taxon>
        <taxon>Pseudomonadota</taxon>
        <taxon>Gammaproteobacteria</taxon>
        <taxon>Chromatiales</taxon>
        <taxon>Chromatiaceae</taxon>
        <taxon>Thiocapsa</taxon>
    </lineage>
</organism>
<protein>
    <recommendedName>
        <fullName evidence="1">AMMECR1 domain-containing protein</fullName>
    </recommendedName>
</protein>
<accession>A0A9X0WEM0</accession>
<dbReference type="PANTHER" id="PTHR13016">
    <property type="entry name" value="AMMECR1 HOMOLOG"/>
    <property type="match status" value="1"/>
</dbReference>
<dbReference type="EMBL" id="NRSD01000001">
    <property type="protein sequence ID" value="MBK1643125.1"/>
    <property type="molecule type" value="Genomic_DNA"/>
</dbReference>
<dbReference type="PANTHER" id="PTHR13016:SF0">
    <property type="entry name" value="AMME SYNDROME CANDIDATE GENE 1 PROTEIN"/>
    <property type="match status" value="1"/>
</dbReference>
<comment type="caution">
    <text evidence="2">The sequence shown here is derived from an EMBL/GenBank/DDBJ whole genome shotgun (WGS) entry which is preliminary data.</text>
</comment>
<dbReference type="Gene3D" id="3.30.700.20">
    <property type="entry name" value="Hypothetical protein ph0010, domain 1"/>
    <property type="match status" value="1"/>
</dbReference>
<dbReference type="AlphaFoldDB" id="A0A9X0WEM0"/>
<dbReference type="Proteomes" id="UP001138802">
    <property type="component" value="Unassembled WGS sequence"/>
</dbReference>
<dbReference type="SUPFAM" id="SSF143447">
    <property type="entry name" value="AMMECR1-like"/>
    <property type="match status" value="1"/>
</dbReference>
<evidence type="ECO:0000313" key="2">
    <source>
        <dbReference type="EMBL" id="MBK1643125.1"/>
    </source>
</evidence>
<dbReference type="NCBIfam" id="TIGR04335">
    <property type="entry name" value="AmmeMemoSam_A"/>
    <property type="match status" value="1"/>
</dbReference>
<gene>
    <name evidence="2" type="ORF">CKO25_00335</name>
</gene>
<dbReference type="Pfam" id="PF01871">
    <property type="entry name" value="AMMECR1"/>
    <property type="match status" value="1"/>
</dbReference>
<dbReference type="InterPro" id="IPR027485">
    <property type="entry name" value="AMMECR1_N"/>
</dbReference>
<reference evidence="2 3" key="1">
    <citation type="journal article" date="2020" name="Microorganisms">
        <title>Osmotic Adaptation and Compatible Solute Biosynthesis of Phototrophic Bacteria as Revealed from Genome Analyses.</title>
        <authorList>
            <person name="Imhoff J.F."/>
            <person name="Rahn T."/>
            <person name="Kunzel S."/>
            <person name="Keller A."/>
            <person name="Neulinger S.C."/>
        </authorList>
    </citation>
    <scope>NUCLEOTIDE SEQUENCE [LARGE SCALE GENOMIC DNA]</scope>
    <source>
        <strain evidence="2 3">DSM 21303</strain>
    </source>
</reference>
<proteinExistence type="predicted"/>
<keyword evidence="3" id="KW-1185">Reference proteome</keyword>
<dbReference type="InterPro" id="IPR023473">
    <property type="entry name" value="AMMECR1"/>
</dbReference>
<feature type="domain" description="AMMECR1" evidence="1">
    <location>
        <begin position="18"/>
        <end position="207"/>
    </location>
</feature>
<dbReference type="Gene3D" id="3.30.1490.150">
    <property type="entry name" value="Hypothetical protein ph0010, domain 2"/>
    <property type="match status" value="1"/>
</dbReference>